<keyword evidence="2" id="KW-0175">Coiled coil</keyword>
<dbReference type="Gene3D" id="1.10.287.470">
    <property type="entry name" value="Helix hairpin bin"/>
    <property type="match status" value="1"/>
</dbReference>
<dbReference type="EMBL" id="JBHRTS010000007">
    <property type="protein sequence ID" value="MFC3195329.1"/>
    <property type="molecule type" value="Genomic_DNA"/>
</dbReference>
<organism evidence="5 6">
    <name type="scientific">Marinicella sediminis</name>
    <dbReference type="NCBI Taxonomy" id="1792834"/>
    <lineage>
        <taxon>Bacteria</taxon>
        <taxon>Pseudomonadati</taxon>
        <taxon>Pseudomonadota</taxon>
        <taxon>Gammaproteobacteria</taxon>
        <taxon>Lysobacterales</taxon>
        <taxon>Marinicellaceae</taxon>
        <taxon>Marinicella</taxon>
    </lineage>
</organism>
<evidence type="ECO:0000256" key="1">
    <source>
        <dbReference type="ARBA" id="ARBA00009477"/>
    </source>
</evidence>
<dbReference type="InterPro" id="IPR058625">
    <property type="entry name" value="MdtA-like_BSH"/>
</dbReference>
<accession>A0ABV7JEQ0</accession>
<dbReference type="PANTHER" id="PTHR30469:SF12">
    <property type="entry name" value="MULTIDRUG RESISTANCE PROTEIN MDTA"/>
    <property type="match status" value="1"/>
</dbReference>
<dbReference type="PANTHER" id="PTHR30469">
    <property type="entry name" value="MULTIDRUG RESISTANCE PROTEIN MDTA"/>
    <property type="match status" value="1"/>
</dbReference>
<dbReference type="Gene3D" id="2.40.420.20">
    <property type="match status" value="1"/>
</dbReference>
<sequence length="398" mass="43309">MEKTSHQTKQPGFLKRLLPIVIILVVVFVLLNVMKSMKTEPVRIPDKPVGFLVETAQLKPTDVTVFVASQGTLQAKRQINLTSEITGRVLNMSPAFIAGGMFTKGDVLVQLDPADYQVAVARAEASLASAQASLDLEQAKSDQAKKDWQSFGKTGQPSDLLLNIPQLDGAKAGLKAAQADLQKARRDLQKTAIKAPFTGTVISKSVDLGQYVGMAGLLGVIAGTEVAEVRLPLSNDEVSKLHLMQRSLEDEPLAVSFLNDHNETVASGQIRRMEATKDSRTLMNYAVAEIQDPFVLGLRINGFLQARITGHTHQNVFAIPSAWMMPNDQLAVYTPGGKLAIKQVRVAYKTDDYFYVDQGIDQTDLIITTPIQAPTEGMLLRRADQAAETPAMNEQAAS</sequence>
<keyword evidence="6" id="KW-1185">Reference proteome</keyword>
<evidence type="ECO:0000259" key="4">
    <source>
        <dbReference type="Pfam" id="PF25917"/>
    </source>
</evidence>
<evidence type="ECO:0000256" key="2">
    <source>
        <dbReference type="SAM" id="Coils"/>
    </source>
</evidence>
<reference evidence="6" key="1">
    <citation type="journal article" date="2019" name="Int. J. Syst. Evol. Microbiol.">
        <title>The Global Catalogue of Microorganisms (GCM) 10K type strain sequencing project: providing services to taxonomists for standard genome sequencing and annotation.</title>
        <authorList>
            <consortium name="The Broad Institute Genomics Platform"/>
            <consortium name="The Broad Institute Genome Sequencing Center for Infectious Disease"/>
            <person name="Wu L."/>
            <person name="Ma J."/>
        </authorList>
    </citation>
    <scope>NUCLEOTIDE SEQUENCE [LARGE SCALE GENOMIC DNA]</scope>
    <source>
        <strain evidence="6">KCTC 42953</strain>
    </source>
</reference>
<proteinExistence type="inferred from homology"/>
<evidence type="ECO:0000313" key="5">
    <source>
        <dbReference type="EMBL" id="MFC3195329.1"/>
    </source>
</evidence>
<keyword evidence="3" id="KW-1133">Transmembrane helix</keyword>
<comment type="similarity">
    <text evidence="1">Belongs to the membrane fusion protein (MFP) (TC 8.A.1) family.</text>
</comment>
<comment type="caution">
    <text evidence="5">The sequence shown here is derived from an EMBL/GenBank/DDBJ whole genome shotgun (WGS) entry which is preliminary data.</text>
</comment>
<feature type="transmembrane region" description="Helical" evidence="3">
    <location>
        <begin position="17"/>
        <end position="34"/>
    </location>
</feature>
<dbReference type="SUPFAM" id="SSF111369">
    <property type="entry name" value="HlyD-like secretion proteins"/>
    <property type="match status" value="1"/>
</dbReference>
<dbReference type="Proteomes" id="UP001595533">
    <property type="component" value="Unassembled WGS sequence"/>
</dbReference>
<keyword evidence="3" id="KW-0812">Transmembrane</keyword>
<feature type="domain" description="Multidrug resistance protein MdtA-like barrel-sandwich hybrid" evidence="4">
    <location>
        <begin position="77"/>
        <end position="214"/>
    </location>
</feature>
<evidence type="ECO:0000313" key="6">
    <source>
        <dbReference type="Proteomes" id="UP001595533"/>
    </source>
</evidence>
<dbReference type="Gene3D" id="2.40.50.100">
    <property type="match status" value="1"/>
</dbReference>
<evidence type="ECO:0000256" key="3">
    <source>
        <dbReference type="SAM" id="Phobius"/>
    </source>
</evidence>
<gene>
    <name evidence="5" type="ORF">ACFODZ_13835</name>
</gene>
<protein>
    <submittedName>
        <fullName evidence="5">Efflux RND transporter periplasmic adaptor subunit</fullName>
    </submittedName>
</protein>
<dbReference type="NCBIfam" id="TIGR01730">
    <property type="entry name" value="RND_mfp"/>
    <property type="match status" value="1"/>
</dbReference>
<keyword evidence="3" id="KW-0472">Membrane</keyword>
<dbReference type="Pfam" id="PF25917">
    <property type="entry name" value="BSH_RND"/>
    <property type="match status" value="1"/>
</dbReference>
<dbReference type="InterPro" id="IPR006143">
    <property type="entry name" value="RND_pump_MFP"/>
</dbReference>
<feature type="coiled-coil region" evidence="2">
    <location>
        <begin position="120"/>
        <end position="194"/>
    </location>
</feature>
<dbReference type="Gene3D" id="2.40.30.170">
    <property type="match status" value="1"/>
</dbReference>
<name>A0ABV7JEQ0_9GAMM</name>
<dbReference type="RefSeq" id="WP_077411573.1">
    <property type="nucleotide sequence ID" value="NZ_JBHRTS010000007.1"/>
</dbReference>